<dbReference type="Proteomes" id="UP000297814">
    <property type="component" value="Unassembled WGS sequence"/>
</dbReference>
<sequence>MAVLEDVRGIEVTVCVDKQALQEYDDDEPEGVPTEVEGFDKATKTVSKYIESTTGEVFYIKIEISKAYKFDSPNVSFEISVDGMSVRAKRGGKKDIPLTLEVKGVKNILDNGRTFLMPFKFSDIITSTDDSKLASIRVDAARMSVVGEIVVTVHRRGKRSLAEKQLRILDAFKKLAANSSASVHEKALKGQAMSHSTTLGTPQTTRASTMWKMSYSDGEYYPIAVYRFKYRSQESLKSLLILERTPEPSPSPSPAPISNGASGSFDLENLDATQKAKLQEFLGNLLGNGSQSNGERKIKREREETDVDSKTNKRSKRNERVEIDLTGDDSD</sequence>
<reference evidence="3 4" key="1">
    <citation type="submission" date="2017-12" db="EMBL/GenBank/DDBJ databases">
        <title>Comparative genomics of Botrytis spp.</title>
        <authorList>
            <person name="Valero-Jimenez C.A."/>
            <person name="Tapia P."/>
            <person name="Veloso J."/>
            <person name="Silva-Moreno E."/>
            <person name="Staats M."/>
            <person name="Valdes J.H."/>
            <person name="Van Kan J.A.L."/>
        </authorList>
    </citation>
    <scope>NUCLEOTIDE SEQUENCE [LARGE SCALE GENOMIC DNA]</scope>
    <source>
        <strain evidence="3 4">Bh0001</strain>
    </source>
</reference>
<dbReference type="PANTHER" id="PTHR36223:SF1">
    <property type="entry name" value="TRANSCRIPTION ELONGATION FACTOR EAF N-TERMINAL DOMAIN-CONTAINING PROTEIN"/>
    <property type="match status" value="1"/>
</dbReference>
<dbReference type="EMBL" id="PQXK01000121">
    <property type="protein sequence ID" value="TGO36563.1"/>
    <property type="molecule type" value="Genomic_DNA"/>
</dbReference>
<dbReference type="InterPro" id="IPR057678">
    <property type="entry name" value="DUF7918"/>
</dbReference>
<proteinExistence type="predicted"/>
<dbReference type="Pfam" id="PF25534">
    <property type="entry name" value="DUF7918"/>
    <property type="match status" value="1"/>
</dbReference>
<organism evidence="3 4">
    <name type="scientific">Botrytis hyacinthi</name>
    <dbReference type="NCBI Taxonomy" id="278943"/>
    <lineage>
        <taxon>Eukaryota</taxon>
        <taxon>Fungi</taxon>
        <taxon>Dikarya</taxon>
        <taxon>Ascomycota</taxon>
        <taxon>Pezizomycotina</taxon>
        <taxon>Leotiomycetes</taxon>
        <taxon>Helotiales</taxon>
        <taxon>Sclerotiniaceae</taxon>
        <taxon>Botrytis</taxon>
    </lineage>
</organism>
<dbReference type="AlphaFoldDB" id="A0A4Z1GSJ5"/>
<name>A0A4Z1GSJ5_9HELO</name>
<dbReference type="PANTHER" id="PTHR36223">
    <property type="entry name" value="BETA-LACTAMASE-TYPE TRANSPEPTIDASE FOLD DOMAIN CONTAINING PROTEIN"/>
    <property type="match status" value="1"/>
</dbReference>
<evidence type="ECO:0000313" key="4">
    <source>
        <dbReference type="Proteomes" id="UP000297814"/>
    </source>
</evidence>
<comment type="caution">
    <text evidence="3">The sequence shown here is derived from an EMBL/GenBank/DDBJ whole genome shotgun (WGS) entry which is preliminary data.</text>
</comment>
<evidence type="ECO:0000256" key="1">
    <source>
        <dbReference type="SAM" id="MobiDB-lite"/>
    </source>
</evidence>
<protein>
    <recommendedName>
        <fullName evidence="2">DUF7918 domain-containing protein</fullName>
    </recommendedName>
</protein>
<feature type="domain" description="DUF7918" evidence="2">
    <location>
        <begin position="9"/>
        <end position="245"/>
    </location>
</feature>
<feature type="region of interest" description="Disordered" evidence="1">
    <location>
        <begin position="244"/>
        <end position="266"/>
    </location>
</feature>
<gene>
    <name evidence="3" type="ORF">BHYA_0121g00240</name>
</gene>
<evidence type="ECO:0000259" key="2">
    <source>
        <dbReference type="Pfam" id="PF25534"/>
    </source>
</evidence>
<feature type="region of interest" description="Disordered" evidence="1">
    <location>
        <begin position="283"/>
        <end position="331"/>
    </location>
</feature>
<evidence type="ECO:0000313" key="3">
    <source>
        <dbReference type="EMBL" id="TGO36563.1"/>
    </source>
</evidence>
<feature type="compositionally biased region" description="Basic and acidic residues" evidence="1">
    <location>
        <begin position="294"/>
        <end position="311"/>
    </location>
</feature>
<feature type="compositionally biased region" description="Low complexity" evidence="1">
    <location>
        <begin position="283"/>
        <end position="293"/>
    </location>
</feature>
<accession>A0A4Z1GSJ5</accession>
<keyword evidence="4" id="KW-1185">Reference proteome</keyword>